<evidence type="ECO:0000313" key="6">
    <source>
        <dbReference type="Proteomes" id="UP000007073"/>
    </source>
</evidence>
<evidence type="ECO:0000256" key="3">
    <source>
        <dbReference type="PROSITE-ProRule" id="PRU00433"/>
    </source>
</evidence>
<evidence type="ECO:0000256" key="2">
    <source>
        <dbReference type="ARBA" id="ARBA00023004"/>
    </source>
</evidence>
<name>Q39Y55_GEOMG</name>
<dbReference type="SUPFAM" id="SSF48695">
    <property type="entry name" value="Multiheme cytochromes"/>
    <property type="match status" value="2"/>
</dbReference>
<dbReference type="InterPro" id="IPR009056">
    <property type="entry name" value="Cyt_c-like_dom"/>
</dbReference>
<keyword evidence="1 3" id="KW-0479">Metal-binding</keyword>
<protein>
    <submittedName>
        <fullName evidence="5">Cytochrome c</fullName>
    </submittedName>
</protein>
<evidence type="ECO:0000259" key="4">
    <source>
        <dbReference type="PROSITE" id="PS51007"/>
    </source>
</evidence>
<dbReference type="EMBL" id="CP000148">
    <property type="protein sequence ID" value="ABB30819.1"/>
    <property type="molecule type" value="Genomic_DNA"/>
</dbReference>
<dbReference type="Proteomes" id="UP000007073">
    <property type="component" value="Chromosome"/>
</dbReference>
<gene>
    <name evidence="5" type="ordered locus">Gmet_0576</name>
</gene>
<keyword evidence="3" id="KW-0349">Heme</keyword>
<dbReference type="GO" id="GO:0020037">
    <property type="term" value="F:heme binding"/>
    <property type="evidence" value="ECO:0007669"/>
    <property type="project" value="InterPro"/>
</dbReference>
<reference evidence="5 6" key="2">
    <citation type="journal article" date="2009" name="BMC Microbiol.">
        <title>The genome sequence of Geobacter metallireducens: features of metabolism, physiology and regulation common and dissimilar to Geobacter sulfurreducens.</title>
        <authorList>
            <person name="Aklujkar M."/>
            <person name="Krushkal J."/>
            <person name="DiBartolo G."/>
            <person name="Lapidus A."/>
            <person name="Land M.L."/>
            <person name="Lovley D.R."/>
        </authorList>
    </citation>
    <scope>NUCLEOTIDE SEQUENCE [LARGE SCALE GENOMIC DNA]</scope>
    <source>
        <strain evidence="6">ATCC 53774 / DSM 7210 / GS-15</strain>
    </source>
</reference>
<evidence type="ECO:0000313" key="5">
    <source>
        <dbReference type="EMBL" id="ABB30819.1"/>
    </source>
</evidence>
<proteinExistence type="predicted"/>
<dbReference type="STRING" id="269799.Gmet_0576"/>
<organism evidence="5 6">
    <name type="scientific">Geobacter metallireducens (strain ATCC 53774 / DSM 7210 / GS-15)</name>
    <dbReference type="NCBI Taxonomy" id="269799"/>
    <lineage>
        <taxon>Bacteria</taxon>
        <taxon>Pseudomonadati</taxon>
        <taxon>Thermodesulfobacteriota</taxon>
        <taxon>Desulfuromonadia</taxon>
        <taxon>Geobacterales</taxon>
        <taxon>Geobacteraceae</taxon>
        <taxon>Geobacter</taxon>
    </lineage>
</organism>
<accession>Q39Y55</accession>
<dbReference type="InterPro" id="IPR036280">
    <property type="entry name" value="Multihaem_cyt_sf"/>
</dbReference>
<sequence length="1284" mass="134512">MHALKPRGSTRNGWWGKVILVVALLLGAGFVLFHHGGRLSLAATSGPNAVATGTTSGWTGATNIYTQNSTYATYAGSSSTAYLLGTNYGFAIPTGSTINGITVDIWGFNSNTTTANRMIKISLTKTGNSTVAGTTKTGVTLPTANGQVTQGGAADLWGTTWTAADVNSANFGVIIADNDTTIGGTLSIDYVRVTVTYTPPTTLGNGATGTNATVCPGDALQKLDGFSFTTATGTDSITALTVTTTNGTAIAGMSIWDEAGTTQYFTTVNNPGTNTWSFSGGTPIPVDTTVKNYKVLVTYKDHPTAPAGSTATTAAVTAFTPSTGVAAGTDTADTTLTLDNVPGTAAVWGTNTGGVASVTLNWTLGAAGENVVIVRYGANTDTTMPVDGTSYTVGSSFGTGGTVAYAGSGVTATDTVQAGTYYYRIFEYDGCFNYAATAPWSTAVTATPQNKTVAGSASAMWASPTSISVMVGYTNDDNSNNNITIEYSSVSASTGFVTAVTTPTHPAVPYQYTIAGLTTGSTYWVRVTWNDVDGVLGTSPTVLPSIVLTQYSPLLHNSAILGSNKWPSGWGVTGGKYGAFSCTTCHTMKSANIKRVRTSITAPFGNWSSSGTPSVSVSFTNLTSMGHDDDNHTTSNRVCEVCHNRNKYHNYNTTKNTGGKSHNNGIDCVGCHSHNIAFKGEESKGGKACTNCHNSGKFASALKGSNGYHHYLQNTDSITYGTIAQPALTGGATDTNRSCLMCHVDHDIFRPDINLNAGSGRAKNLRADISTTPTAADTTSYANTDFIPDATKNGGICISCHRTAQTNLGYTQPDGSQRKPAIPYPDTVQNQIFVYMSSAHNYTVSSTFSGTGTNSFVANCSKCHNDTLNPKSGYNAQGTSRIKFGNHTSSIPQMLTTFGAPVTSSQKADYCFKCHGNVAPFSTTTPNINVYLSTPRYDWYSTSLMTARTKNIAADFNDAALTHKHQVQLAAYVDKHHAGETRAELSANKHVTCDDCHNHHGSKKGLHIQAGPRNLSPALKGAMGVTPPTWNAWSTARAAGTTVVWPDALVPASEEWQICFKCHSSYNTNQAGWVGTNYGGADLAIQLNPTYKSGHAIIGNSRVPADSPSNFAAGTPWNKNSIMTCTDCHVNSNTGANDPKGGHASANPYMLRGNYQPTLASTVDMANHGPAEMCGLCHNPLSYGISSADPTGTQGSSGYSSGTNNLHLEHAFRQGISGYKCSMCHAANIHGSPRQSMFVLKTDPAPYMVGSDHVGSFTRKANKTYNGSECKGGIGACSAGIHTP</sequence>
<evidence type="ECO:0000256" key="1">
    <source>
        <dbReference type="ARBA" id="ARBA00022723"/>
    </source>
</evidence>
<keyword evidence="2 3" id="KW-0408">Iron</keyword>
<reference evidence="5 6" key="1">
    <citation type="submission" date="2005-10" db="EMBL/GenBank/DDBJ databases">
        <title>Complete sequence of Geobacter metallireducens GS-15.</title>
        <authorList>
            <consortium name="US DOE Joint Genome Institute"/>
            <person name="Copeland A."/>
            <person name="Lucas S."/>
            <person name="Lapidus A."/>
            <person name="Barry K."/>
            <person name="Detter J.C."/>
            <person name="Glavina T."/>
            <person name="Hammon N."/>
            <person name="Israni S."/>
            <person name="Pitluck S."/>
            <person name="Di Bartolo G."/>
            <person name="Chain P."/>
            <person name="Schmutz J."/>
            <person name="Larimer F."/>
            <person name="Land M."/>
            <person name="Kyrpides N."/>
            <person name="Ivanova N."/>
            <person name="Richardson P."/>
        </authorList>
    </citation>
    <scope>NUCLEOTIDE SEQUENCE [LARGE SCALE GENOMIC DNA]</scope>
    <source>
        <strain evidence="6">ATCC 53774 / DSM 7210 / GS-15</strain>
    </source>
</reference>
<keyword evidence="6" id="KW-1185">Reference proteome</keyword>
<dbReference type="eggNOG" id="COG4386">
    <property type="taxonomic scope" value="Bacteria"/>
</dbReference>
<dbReference type="GO" id="GO:0046872">
    <property type="term" value="F:metal ion binding"/>
    <property type="evidence" value="ECO:0007669"/>
    <property type="project" value="UniProtKB-KW"/>
</dbReference>
<dbReference type="HOGENOM" id="CLU_262794_0_0_7"/>
<feature type="domain" description="Cytochrome c" evidence="4">
    <location>
        <begin position="847"/>
        <end position="977"/>
    </location>
</feature>
<dbReference type="KEGG" id="gme:Gmet_0576"/>
<dbReference type="eggNOG" id="COG4733">
    <property type="taxonomic scope" value="Bacteria"/>
</dbReference>
<dbReference type="PROSITE" id="PS51007">
    <property type="entry name" value="CYTC"/>
    <property type="match status" value="1"/>
</dbReference>
<dbReference type="GO" id="GO:0009055">
    <property type="term" value="F:electron transfer activity"/>
    <property type="evidence" value="ECO:0007669"/>
    <property type="project" value="InterPro"/>
</dbReference>
<dbReference type="RefSeq" id="WP_011365688.1">
    <property type="nucleotide sequence ID" value="NC_007517.1"/>
</dbReference>